<dbReference type="InterPro" id="IPR036388">
    <property type="entry name" value="WH-like_DNA-bd_sf"/>
</dbReference>
<comment type="caution">
    <text evidence="6">The sequence shown here is derived from an EMBL/GenBank/DDBJ whole genome shotgun (WGS) entry which is preliminary data.</text>
</comment>
<dbReference type="PROSITE" id="PS51077">
    <property type="entry name" value="HTH_ICLR"/>
    <property type="match status" value="1"/>
</dbReference>
<dbReference type="Gene3D" id="3.30.450.40">
    <property type="match status" value="1"/>
</dbReference>
<evidence type="ECO:0000256" key="3">
    <source>
        <dbReference type="ARBA" id="ARBA00023163"/>
    </source>
</evidence>
<keyword evidence="2" id="KW-0238">DNA-binding</keyword>
<keyword evidence="3" id="KW-0804">Transcription</keyword>
<dbReference type="RefSeq" id="WP_378198611.1">
    <property type="nucleotide sequence ID" value="NZ_JBHLZP010000054.1"/>
</dbReference>
<proteinExistence type="predicted"/>
<dbReference type="InterPro" id="IPR005471">
    <property type="entry name" value="Tscrpt_reg_IclR_N"/>
</dbReference>
<dbReference type="SMART" id="SM00346">
    <property type="entry name" value="HTH_ICLR"/>
    <property type="match status" value="1"/>
</dbReference>
<accession>A0ABV5YC62</accession>
<name>A0ABV5YC62_9ACTN</name>
<dbReference type="SUPFAM" id="SSF55781">
    <property type="entry name" value="GAF domain-like"/>
    <property type="match status" value="1"/>
</dbReference>
<dbReference type="Gene3D" id="1.10.10.10">
    <property type="entry name" value="Winged helix-like DNA-binding domain superfamily/Winged helix DNA-binding domain"/>
    <property type="match status" value="1"/>
</dbReference>
<dbReference type="InterPro" id="IPR029016">
    <property type="entry name" value="GAF-like_dom_sf"/>
</dbReference>
<dbReference type="Pfam" id="PF09339">
    <property type="entry name" value="HTH_IclR"/>
    <property type="match status" value="1"/>
</dbReference>
<protein>
    <submittedName>
        <fullName evidence="6">IclR family transcriptional regulator</fullName>
    </submittedName>
</protein>
<reference evidence="6 7" key="1">
    <citation type="submission" date="2024-09" db="EMBL/GenBank/DDBJ databases">
        <authorList>
            <person name="Sun Q."/>
            <person name="Mori K."/>
        </authorList>
    </citation>
    <scope>NUCLEOTIDE SEQUENCE [LARGE SCALE GENOMIC DNA]</scope>
    <source>
        <strain evidence="6 7">TBRC 0563</strain>
    </source>
</reference>
<dbReference type="EMBL" id="JBHLZP010000054">
    <property type="protein sequence ID" value="MFB9832604.1"/>
    <property type="molecule type" value="Genomic_DNA"/>
</dbReference>
<evidence type="ECO:0000313" key="7">
    <source>
        <dbReference type="Proteomes" id="UP001589627"/>
    </source>
</evidence>
<evidence type="ECO:0000256" key="1">
    <source>
        <dbReference type="ARBA" id="ARBA00023015"/>
    </source>
</evidence>
<dbReference type="PANTHER" id="PTHR30136:SF24">
    <property type="entry name" value="HTH-TYPE TRANSCRIPTIONAL REPRESSOR ALLR"/>
    <property type="match status" value="1"/>
</dbReference>
<dbReference type="Pfam" id="PF01614">
    <property type="entry name" value="IclR_C"/>
    <property type="match status" value="1"/>
</dbReference>
<feature type="domain" description="IclR-ED" evidence="5">
    <location>
        <begin position="72"/>
        <end position="249"/>
    </location>
</feature>
<dbReference type="PANTHER" id="PTHR30136">
    <property type="entry name" value="HELIX-TURN-HELIX TRANSCRIPTIONAL REGULATOR, ICLR FAMILY"/>
    <property type="match status" value="1"/>
</dbReference>
<evidence type="ECO:0000256" key="2">
    <source>
        <dbReference type="ARBA" id="ARBA00023125"/>
    </source>
</evidence>
<dbReference type="InterPro" id="IPR014757">
    <property type="entry name" value="Tscrpt_reg_IclR_C"/>
</dbReference>
<keyword evidence="1" id="KW-0805">Transcription regulation</keyword>
<keyword evidence="7" id="KW-1185">Reference proteome</keyword>
<dbReference type="InterPro" id="IPR036390">
    <property type="entry name" value="WH_DNA-bd_sf"/>
</dbReference>
<evidence type="ECO:0000259" key="5">
    <source>
        <dbReference type="PROSITE" id="PS51078"/>
    </source>
</evidence>
<dbReference type="PROSITE" id="PS51078">
    <property type="entry name" value="ICLR_ED"/>
    <property type="match status" value="1"/>
</dbReference>
<evidence type="ECO:0000313" key="6">
    <source>
        <dbReference type="EMBL" id="MFB9832604.1"/>
    </source>
</evidence>
<gene>
    <name evidence="6" type="ORF">ACFFNX_10435</name>
</gene>
<sequence>MSSSAPVRGAESARRVLAVLMAFTKERHTLSARDLAEVTGIPLPSVYRYVAFLRDTGLLVGADQGGYHLSARLIQLAQAAEAAETLVDLADPVMRRLAAETGETVILVRLVGSSAVCVHRVESSHRLRTSYEPGQPMSLEHGASARILLASMSPEARHAYLEPLAARDPAAAARLEEEVVLVEERGWECSEEEIDMGIWAAAAAVRDSTGILASLSVPSPLVRAPAAKQHRLLGQVRAAAEEVNELLRSAHR</sequence>
<dbReference type="InterPro" id="IPR050707">
    <property type="entry name" value="HTH_MetabolicPath_Reg"/>
</dbReference>
<feature type="domain" description="HTH iclR-type" evidence="4">
    <location>
        <begin position="10"/>
        <end position="71"/>
    </location>
</feature>
<evidence type="ECO:0000259" key="4">
    <source>
        <dbReference type="PROSITE" id="PS51077"/>
    </source>
</evidence>
<dbReference type="Proteomes" id="UP001589627">
    <property type="component" value="Unassembled WGS sequence"/>
</dbReference>
<dbReference type="SUPFAM" id="SSF46785">
    <property type="entry name" value="Winged helix' DNA-binding domain"/>
    <property type="match status" value="1"/>
</dbReference>
<organism evidence="6 7">
    <name type="scientific">Actinoallomurus acaciae</name>
    <dbReference type="NCBI Taxonomy" id="502577"/>
    <lineage>
        <taxon>Bacteria</taxon>
        <taxon>Bacillati</taxon>
        <taxon>Actinomycetota</taxon>
        <taxon>Actinomycetes</taxon>
        <taxon>Streptosporangiales</taxon>
        <taxon>Thermomonosporaceae</taxon>
        <taxon>Actinoallomurus</taxon>
    </lineage>
</organism>